<gene>
    <name evidence="2" type="ORF">GCM10010832_09940</name>
</gene>
<evidence type="ECO:0008006" key="4">
    <source>
        <dbReference type="Google" id="ProtNLM"/>
    </source>
</evidence>
<evidence type="ECO:0000313" key="3">
    <source>
        <dbReference type="Proteomes" id="UP000599179"/>
    </source>
</evidence>
<comment type="caution">
    <text evidence="2">The sequence shown here is derived from an EMBL/GenBank/DDBJ whole genome shotgun (WGS) entry which is preliminary data.</text>
</comment>
<evidence type="ECO:0000256" key="1">
    <source>
        <dbReference type="SAM" id="SignalP"/>
    </source>
</evidence>
<keyword evidence="3" id="KW-1185">Reference proteome</keyword>
<proteinExistence type="predicted"/>
<protein>
    <recommendedName>
        <fullName evidence="4">Lipoprotein</fullName>
    </recommendedName>
</protein>
<organism evidence="2 3">
    <name type="scientific">Psychroflexus planctonicus</name>
    <dbReference type="NCBI Taxonomy" id="1526575"/>
    <lineage>
        <taxon>Bacteria</taxon>
        <taxon>Pseudomonadati</taxon>
        <taxon>Bacteroidota</taxon>
        <taxon>Flavobacteriia</taxon>
        <taxon>Flavobacteriales</taxon>
        <taxon>Flavobacteriaceae</taxon>
        <taxon>Psychroflexus</taxon>
    </lineage>
</organism>
<evidence type="ECO:0000313" key="2">
    <source>
        <dbReference type="EMBL" id="GGE31618.1"/>
    </source>
</evidence>
<dbReference type="EMBL" id="BMGM01000004">
    <property type="protein sequence ID" value="GGE31618.1"/>
    <property type="molecule type" value="Genomic_DNA"/>
</dbReference>
<sequence length="206" mass="22684">MKSTKKLLLLAVAVLSLTSCAKIFYSPDAVSLANKQEVVAILPPKVTIAARKKVDADAIIEQQKRESINFQNEIYSWLLKRKMQGKIDKEIQQLTTTNALLKKAGYPENPLTISEICEVLGVDGTLSSNFSLSRPMSDGAAIALTLIGFGGNTNEVGTTLSINDCENKKLIWNYEHKISGGLGSTHSRIVNQLMRKSSKKMPYQKQ</sequence>
<dbReference type="RefSeq" id="WP_188458001.1">
    <property type="nucleotide sequence ID" value="NZ_BMGM01000004.1"/>
</dbReference>
<dbReference type="PROSITE" id="PS51257">
    <property type="entry name" value="PROKAR_LIPOPROTEIN"/>
    <property type="match status" value="1"/>
</dbReference>
<name>A0ABQ1SEN0_9FLAO</name>
<dbReference type="Gene3D" id="3.40.50.10610">
    <property type="entry name" value="ABC-type transport auxiliary lipoprotein component"/>
    <property type="match status" value="1"/>
</dbReference>
<reference evidence="3" key="1">
    <citation type="journal article" date="2019" name="Int. J. Syst. Evol. Microbiol.">
        <title>The Global Catalogue of Microorganisms (GCM) 10K type strain sequencing project: providing services to taxonomists for standard genome sequencing and annotation.</title>
        <authorList>
            <consortium name="The Broad Institute Genomics Platform"/>
            <consortium name="The Broad Institute Genome Sequencing Center for Infectious Disease"/>
            <person name="Wu L."/>
            <person name="Ma J."/>
        </authorList>
    </citation>
    <scope>NUCLEOTIDE SEQUENCE [LARGE SCALE GENOMIC DNA]</scope>
    <source>
        <strain evidence="3">CGMCC 1.12931</strain>
    </source>
</reference>
<dbReference type="Proteomes" id="UP000599179">
    <property type="component" value="Unassembled WGS sequence"/>
</dbReference>
<feature type="signal peptide" evidence="1">
    <location>
        <begin position="1"/>
        <end position="21"/>
    </location>
</feature>
<feature type="chain" id="PRO_5046259784" description="Lipoprotein" evidence="1">
    <location>
        <begin position="22"/>
        <end position="206"/>
    </location>
</feature>
<accession>A0ABQ1SEN0</accession>
<keyword evidence="1" id="KW-0732">Signal</keyword>